<evidence type="ECO:0000313" key="2">
    <source>
        <dbReference type="EMBL" id="KQJ94419.1"/>
    </source>
</evidence>
<dbReference type="Gramene" id="KQJ94419">
    <property type="protein sequence ID" value="KQJ94419"/>
    <property type="gene ID" value="BRADI_3g10412v3"/>
</dbReference>
<sequence>SLPAPPSRSPTASLPPPPPSRSRPPPPHLLPPPWWCRRSRPPPPSLAPSTSSSAGSRCPQLRLHQILSPSAPSPSDIAHAVPASSPRAPPVPRPRIRPPQPLRRRIRPLHATTATAPPSLPPETGSTSGGGIRLPPETIAAVLCTATGDS</sequence>
<organism evidence="2">
    <name type="scientific">Brachypodium distachyon</name>
    <name type="common">Purple false brome</name>
    <name type="synonym">Trachynia distachya</name>
    <dbReference type="NCBI Taxonomy" id="15368"/>
    <lineage>
        <taxon>Eukaryota</taxon>
        <taxon>Viridiplantae</taxon>
        <taxon>Streptophyta</taxon>
        <taxon>Embryophyta</taxon>
        <taxon>Tracheophyta</taxon>
        <taxon>Spermatophyta</taxon>
        <taxon>Magnoliopsida</taxon>
        <taxon>Liliopsida</taxon>
        <taxon>Poales</taxon>
        <taxon>Poaceae</taxon>
        <taxon>BOP clade</taxon>
        <taxon>Pooideae</taxon>
        <taxon>Stipodae</taxon>
        <taxon>Brachypodieae</taxon>
        <taxon>Brachypodium</taxon>
    </lineage>
</organism>
<feature type="region of interest" description="Disordered" evidence="1">
    <location>
        <begin position="1"/>
        <end position="136"/>
    </location>
</feature>
<feature type="compositionally biased region" description="Low complexity" evidence="1">
    <location>
        <begin position="47"/>
        <end position="59"/>
    </location>
</feature>
<evidence type="ECO:0000313" key="3">
    <source>
        <dbReference type="EnsemblPlants" id="KQJ94419"/>
    </source>
</evidence>
<protein>
    <submittedName>
        <fullName evidence="2 3">Uncharacterized protein</fullName>
    </submittedName>
</protein>
<evidence type="ECO:0000256" key="1">
    <source>
        <dbReference type="SAM" id="MobiDB-lite"/>
    </source>
</evidence>
<dbReference type="AlphaFoldDB" id="A0A0Q3I1P9"/>
<name>A0A0Q3I1P9_BRADI</name>
<dbReference type="EnsemblPlants" id="KQJ94419">
    <property type="protein sequence ID" value="KQJ94419"/>
    <property type="gene ID" value="BRADI_3g10412v3"/>
</dbReference>
<feature type="non-terminal residue" evidence="2">
    <location>
        <position position="1"/>
    </location>
</feature>
<feature type="compositionally biased region" description="Pro residues" evidence="1">
    <location>
        <begin position="1"/>
        <end position="34"/>
    </location>
</feature>
<evidence type="ECO:0000313" key="4">
    <source>
        <dbReference type="Proteomes" id="UP000008810"/>
    </source>
</evidence>
<reference evidence="3" key="3">
    <citation type="submission" date="2018-08" db="UniProtKB">
        <authorList>
            <consortium name="EnsemblPlants"/>
        </authorList>
    </citation>
    <scope>IDENTIFICATION</scope>
    <source>
        <strain evidence="3">cv. Bd21</strain>
    </source>
</reference>
<feature type="compositionally biased region" description="Pro residues" evidence="1">
    <location>
        <begin position="87"/>
        <end position="101"/>
    </location>
</feature>
<dbReference type="Proteomes" id="UP000008810">
    <property type="component" value="Chromosome 3"/>
</dbReference>
<keyword evidence="4" id="KW-1185">Reference proteome</keyword>
<reference evidence="2" key="2">
    <citation type="submission" date="2017-06" db="EMBL/GenBank/DDBJ databases">
        <title>WGS assembly of Brachypodium distachyon.</title>
        <authorList>
            <consortium name="The International Brachypodium Initiative"/>
            <person name="Lucas S."/>
            <person name="Harmon-Smith M."/>
            <person name="Lail K."/>
            <person name="Tice H."/>
            <person name="Grimwood J."/>
            <person name="Bruce D."/>
            <person name="Barry K."/>
            <person name="Shu S."/>
            <person name="Lindquist E."/>
            <person name="Wang M."/>
            <person name="Pitluck S."/>
            <person name="Vogel J.P."/>
            <person name="Garvin D.F."/>
            <person name="Mockler T.C."/>
            <person name="Schmutz J."/>
            <person name="Rokhsar D."/>
            <person name="Bevan M.W."/>
        </authorList>
    </citation>
    <scope>NUCLEOTIDE SEQUENCE</scope>
    <source>
        <strain evidence="2">Bd21</strain>
    </source>
</reference>
<dbReference type="InParanoid" id="A0A0Q3I1P9"/>
<dbReference type="EMBL" id="CM000882">
    <property type="protein sequence ID" value="KQJ94419.1"/>
    <property type="molecule type" value="Genomic_DNA"/>
</dbReference>
<reference evidence="2 3" key="1">
    <citation type="journal article" date="2010" name="Nature">
        <title>Genome sequencing and analysis of the model grass Brachypodium distachyon.</title>
        <authorList>
            <consortium name="International Brachypodium Initiative"/>
        </authorList>
    </citation>
    <scope>NUCLEOTIDE SEQUENCE [LARGE SCALE GENOMIC DNA]</scope>
    <source>
        <strain evidence="2 3">Bd21</strain>
    </source>
</reference>
<gene>
    <name evidence="2" type="ORF">BRADI_3g10412v3</name>
</gene>
<proteinExistence type="predicted"/>
<accession>A0A0Q3I1P9</accession>